<evidence type="ECO:0000313" key="2">
    <source>
        <dbReference type="Proteomes" id="UP001596174"/>
    </source>
</evidence>
<gene>
    <name evidence="1" type="ORF">ACFP3V_02325</name>
</gene>
<dbReference type="EMBL" id="JBHSQJ010000007">
    <property type="protein sequence ID" value="MFC5906057.1"/>
    <property type="molecule type" value="Genomic_DNA"/>
</dbReference>
<dbReference type="InterPro" id="IPR019587">
    <property type="entry name" value="Polyketide_cyclase/dehydratase"/>
</dbReference>
<sequence>MWEYQHSVETSAAPGVVWGIWAEVERWGEWNADIEKIELRGGFVDGGEITMVPAGQEPVELTLAQVLPGQGFVDEAVFGGIVLRTAHTVEAVGEGSRITYRMEITGDGADQVGPEIGPGITADWPETMTALARRAEGR</sequence>
<dbReference type="RefSeq" id="WP_380579104.1">
    <property type="nucleotide sequence ID" value="NZ_JBHSQJ010000007.1"/>
</dbReference>
<comment type="caution">
    <text evidence="1">The sequence shown here is derived from an EMBL/GenBank/DDBJ whole genome shotgun (WGS) entry which is preliminary data.</text>
</comment>
<organism evidence="1 2">
    <name type="scientific">Streptacidiphilus monticola</name>
    <dbReference type="NCBI Taxonomy" id="2161674"/>
    <lineage>
        <taxon>Bacteria</taxon>
        <taxon>Bacillati</taxon>
        <taxon>Actinomycetota</taxon>
        <taxon>Actinomycetes</taxon>
        <taxon>Kitasatosporales</taxon>
        <taxon>Streptomycetaceae</taxon>
        <taxon>Streptacidiphilus</taxon>
    </lineage>
</organism>
<dbReference type="Pfam" id="PF10604">
    <property type="entry name" value="Polyketide_cyc2"/>
    <property type="match status" value="1"/>
</dbReference>
<dbReference type="InterPro" id="IPR023393">
    <property type="entry name" value="START-like_dom_sf"/>
</dbReference>
<accession>A0ABW1FW00</accession>
<proteinExistence type="predicted"/>
<reference evidence="2" key="1">
    <citation type="journal article" date="2019" name="Int. J. Syst. Evol. Microbiol.">
        <title>The Global Catalogue of Microorganisms (GCM) 10K type strain sequencing project: providing services to taxonomists for standard genome sequencing and annotation.</title>
        <authorList>
            <consortium name="The Broad Institute Genomics Platform"/>
            <consortium name="The Broad Institute Genome Sequencing Center for Infectious Disease"/>
            <person name="Wu L."/>
            <person name="Ma J."/>
        </authorList>
    </citation>
    <scope>NUCLEOTIDE SEQUENCE [LARGE SCALE GENOMIC DNA]</scope>
    <source>
        <strain evidence="2">JCM 4816</strain>
    </source>
</reference>
<dbReference type="Gene3D" id="3.30.530.20">
    <property type="match status" value="1"/>
</dbReference>
<keyword evidence="2" id="KW-1185">Reference proteome</keyword>
<evidence type="ECO:0000313" key="1">
    <source>
        <dbReference type="EMBL" id="MFC5906057.1"/>
    </source>
</evidence>
<dbReference type="SUPFAM" id="SSF55961">
    <property type="entry name" value="Bet v1-like"/>
    <property type="match status" value="1"/>
</dbReference>
<name>A0ABW1FW00_9ACTN</name>
<dbReference type="Proteomes" id="UP001596174">
    <property type="component" value="Unassembled WGS sequence"/>
</dbReference>
<protein>
    <submittedName>
        <fullName evidence="1">SRPBCC family protein</fullName>
    </submittedName>
</protein>